<organism evidence="1 2">
    <name type="scientific">Rhipicephalus microplus</name>
    <name type="common">Cattle tick</name>
    <name type="synonym">Boophilus microplus</name>
    <dbReference type="NCBI Taxonomy" id="6941"/>
    <lineage>
        <taxon>Eukaryota</taxon>
        <taxon>Metazoa</taxon>
        <taxon>Ecdysozoa</taxon>
        <taxon>Arthropoda</taxon>
        <taxon>Chelicerata</taxon>
        <taxon>Arachnida</taxon>
        <taxon>Acari</taxon>
        <taxon>Parasitiformes</taxon>
        <taxon>Ixodida</taxon>
        <taxon>Ixodoidea</taxon>
        <taxon>Ixodidae</taxon>
        <taxon>Rhipicephalinae</taxon>
        <taxon>Rhipicephalus</taxon>
        <taxon>Boophilus</taxon>
    </lineage>
</organism>
<keyword evidence="2" id="KW-1185">Reference proteome</keyword>
<accession>A0A9J6E0E5</accession>
<dbReference type="AlphaFoldDB" id="A0A9J6E0E5"/>
<reference evidence="1" key="2">
    <citation type="submission" date="2021-09" db="EMBL/GenBank/DDBJ databases">
        <authorList>
            <person name="Jia N."/>
            <person name="Wang J."/>
            <person name="Shi W."/>
            <person name="Du L."/>
            <person name="Sun Y."/>
            <person name="Zhan W."/>
            <person name="Jiang J."/>
            <person name="Wang Q."/>
            <person name="Zhang B."/>
            <person name="Ji P."/>
            <person name="Sakyi L.B."/>
            <person name="Cui X."/>
            <person name="Yuan T."/>
            <person name="Jiang B."/>
            <person name="Yang W."/>
            <person name="Lam T.T.-Y."/>
            <person name="Chang Q."/>
            <person name="Ding S."/>
            <person name="Wang X."/>
            <person name="Zhu J."/>
            <person name="Ruan X."/>
            <person name="Zhao L."/>
            <person name="Wei J."/>
            <person name="Que T."/>
            <person name="Du C."/>
            <person name="Cheng J."/>
            <person name="Dai P."/>
            <person name="Han X."/>
            <person name="Huang E."/>
            <person name="Gao Y."/>
            <person name="Liu J."/>
            <person name="Shao H."/>
            <person name="Ye R."/>
            <person name="Li L."/>
            <person name="Wei W."/>
            <person name="Wang X."/>
            <person name="Wang C."/>
            <person name="Huo Q."/>
            <person name="Li W."/>
            <person name="Guo W."/>
            <person name="Chen H."/>
            <person name="Chen S."/>
            <person name="Zhou L."/>
            <person name="Zhou L."/>
            <person name="Ni X."/>
            <person name="Tian J."/>
            <person name="Zhou Y."/>
            <person name="Sheng Y."/>
            <person name="Liu T."/>
            <person name="Pan Y."/>
            <person name="Xia L."/>
            <person name="Li J."/>
            <person name="Zhao F."/>
            <person name="Cao W."/>
        </authorList>
    </citation>
    <scope>NUCLEOTIDE SEQUENCE</scope>
    <source>
        <strain evidence="1">Rmic-2018</strain>
        <tissue evidence="1">Larvae</tissue>
    </source>
</reference>
<dbReference type="VEuPathDB" id="VectorBase:LOC119168558"/>
<sequence>MRAGRTELICTVGDTAVERKMFPPDGLCHYLYYTHVFVATIVDDRPVTSHYVRATRITASFDAFKDALKRYKKTEGGLSFDIKKANEDHNIVKSGREREPCVKKVAADTVVIVNQAFKELQGKDKRKRTVVAISAILYDDDGKWNALKDAIKTATQEKSNIDTVIIISSFNSWLADMKDCKSVPPNIIDGVSGFPYLAQNMEVVNKANEAVYGKQDVVVGLSLEMGAMMYTYHSAQNDPLRSYAFKECKTATLMPLDMACSSKEREKVMDVNVAFGEGTKEVVLFFDDSATLKEKIEYVKETQLRRNFAWLYFDVHMTDFRNQCGFKNPFQLIQTLRSEFEIKDKPEPT</sequence>
<name>A0A9J6E0E5_RHIMP</name>
<proteinExistence type="predicted"/>
<evidence type="ECO:0000313" key="2">
    <source>
        <dbReference type="Proteomes" id="UP000821866"/>
    </source>
</evidence>
<dbReference type="EMBL" id="JABSTU010000006">
    <property type="protein sequence ID" value="KAH8027706.1"/>
    <property type="molecule type" value="Genomic_DNA"/>
</dbReference>
<comment type="caution">
    <text evidence="1">The sequence shown here is derived from an EMBL/GenBank/DDBJ whole genome shotgun (WGS) entry which is preliminary data.</text>
</comment>
<gene>
    <name evidence="1" type="ORF">HPB51_007256</name>
</gene>
<protein>
    <submittedName>
        <fullName evidence="1">Uncharacterized protein</fullName>
    </submittedName>
</protein>
<reference evidence="1" key="1">
    <citation type="journal article" date="2020" name="Cell">
        <title>Large-Scale Comparative Analyses of Tick Genomes Elucidate Their Genetic Diversity and Vector Capacities.</title>
        <authorList>
            <consortium name="Tick Genome and Microbiome Consortium (TIGMIC)"/>
            <person name="Jia N."/>
            <person name="Wang J."/>
            <person name="Shi W."/>
            <person name="Du L."/>
            <person name="Sun Y."/>
            <person name="Zhan W."/>
            <person name="Jiang J.F."/>
            <person name="Wang Q."/>
            <person name="Zhang B."/>
            <person name="Ji P."/>
            <person name="Bell-Sakyi L."/>
            <person name="Cui X.M."/>
            <person name="Yuan T.T."/>
            <person name="Jiang B.G."/>
            <person name="Yang W.F."/>
            <person name="Lam T.T."/>
            <person name="Chang Q.C."/>
            <person name="Ding S.J."/>
            <person name="Wang X.J."/>
            <person name="Zhu J.G."/>
            <person name="Ruan X.D."/>
            <person name="Zhao L."/>
            <person name="Wei J.T."/>
            <person name="Ye R.Z."/>
            <person name="Que T.C."/>
            <person name="Du C.H."/>
            <person name="Zhou Y.H."/>
            <person name="Cheng J.X."/>
            <person name="Dai P.F."/>
            <person name="Guo W.B."/>
            <person name="Han X.H."/>
            <person name="Huang E.J."/>
            <person name="Li L.F."/>
            <person name="Wei W."/>
            <person name="Gao Y.C."/>
            <person name="Liu J.Z."/>
            <person name="Shao H.Z."/>
            <person name="Wang X."/>
            <person name="Wang C.C."/>
            <person name="Yang T.C."/>
            <person name="Huo Q.B."/>
            <person name="Li W."/>
            <person name="Chen H.Y."/>
            <person name="Chen S.E."/>
            <person name="Zhou L.G."/>
            <person name="Ni X.B."/>
            <person name="Tian J.H."/>
            <person name="Sheng Y."/>
            <person name="Liu T."/>
            <person name="Pan Y.S."/>
            <person name="Xia L.Y."/>
            <person name="Li J."/>
            <person name="Zhao F."/>
            <person name="Cao W.C."/>
        </authorList>
    </citation>
    <scope>NUCLEOTIDE SEQUENCE</scope>
    <source>
        <strain evidence="1">Rmic-2018</strain>
    </source>
</reference>
<evidence type="ECO:0000313" key="1">
    <source>
        <dbReference type="EMBL" id="KAH8027706.1"/>
    </source>
</evidence>
<dbReference type="Proteomes" id="UP000821866">
    <property type="component" value="Chromosome 4"/>
</dbReference>